<proteinExistence type="predicted"/>
<evidence type="ECO:0000313" key="3">
    <source>
        <dbReference type="Proteomes" id="UP000243778"/>
    </source>
</evidence>
<organism evidence="2 3">
    <name type="scientific">Pseudomonas kuykendallii</name>
    <dbReference type="NCBI Taxonomy" id="1007099"/>
    <lineage>
        <taxon>Bacteria</taxon>
        <taxon>Pseudomonadati</taxon>
        <taxon>Pseudomonadota</taxon>
        <taxon>Gammaproteobacteria</taxon>
        <taxon>Pseudomonadales</taxon>
        <taxon>Pseudomonadaceae</taxon>
        <taxon>Pseudomonas</taxon>
    </lineage>
</organism>
<evidence type="ECO:0000313" key="2">
    <source>
        <dbReference type="EMBL" id="SDX67486.1"/>
    </source>
</evidence>
<dbReference type="AlphaFoldDB" id="A0A1H3DM45"/>
<keyword evidence="3" id="KW-1185">Reference proteome</keyword>
<gene>
    <name evidence="2" type="ORF">SAMN05216287_3481</name>
</gene>
<dbReference type="Proteomes" id="UP000243778">
    <property type="component" value="Unassembled WGS sequence"/>
</dbReference>
<feature type="transmembrane region" description="Helical" evidence="1">
    <location>
        <begin position="12"/>
        <end position="40"/>
    </location>
</feature>
<dbReference type="EMBL" id="FNNU01000005">
    <property type="protein sequence ID" value="SDX67486.1"/>
    <property type="molecule type" value="Genomic_DNA"/>
</dbReference>
<keyword evidence="1" id="KW-0812">Transmembrane</keyword>
<sequence>MQIDENAGNGMAGGLVATLAALLVIALAGASMPDLIVWLAR</sequence>
<dbReference type="RefSeq" id="WP_255964489.1">
    <property type="nucleotide sequence ID" value="NZ_FNNU01000005.1"/>
</dbReference>
<accession>A0A1H3DM45</accession>
<reference evidence="3" key="1">
    <citation type="submission" date="2016-10" db="EMBL/GenBank/DDBJ databases">
        <authorList>
            <person name="Varghese N."/>
            <person name="Submissions S."/>
        </authorList>
    </citation>
    <scope>NUCLEOTIDE SEQUENCE [LARGE SCALE GENOMIC DNA]</scope>
    <source>
        <strain evidence="3">NRRL B-59562</strain>
    </source>
</reference>
<keyword evidence="1" id="KW-1133">Transmembrane helix</keyword>
<keyword evidence="1" id="KW-0472">Membrane</keyword>
<evidence type="ECO:0000256" key="1">
    <source>
        <dbReference type="SAM" id="Phobius"/>
    </source>
</evidence>
<name>A0A1H3DM45_9PSED</name>
<protein>
    <submittedName>
        <fullName evidence="2">Uncharacterized protein</fullName>
    </submittedName>
</protein>
<dbReference type="STRING" id="1007099.SAMN05216287_3481"/>